<evidence type="ECO:0000256" key="1">
    <source>
        <dbReference type="SAM" id="MobiDB-lite"/>
    </source>
</evidence>
<name>A0A0M0JRG3_9EUKA</name>
<feature type="region of interest" description="Disordered" evidence="1">
    <location>
        <begin position="1"/>
        <end position="29"/>
    </location>
</feature>
<evidence type="ECO:0000313" key="2">
    <source>
        <dbReference type="EMBL" id="KOO29191.1"/>
    </source>
</evidence>
<sequence>MGRRNALSSLAPEARAKSMRTPASAAPRAFARSPTNWYLPNVEARSATPPPPLLRSASTACSTGVNGPTSPPAGLTTPMVPAIASSVNELVVLNAIAAKTASAEPTTSVALRLRRSALVVR</sequence>
<comment type="caution">
    <text evidence="2">The sequence shown here is derived from an EMBL/GenBank/DDBJ whole genome shotgun (WGS) entry which is preliminary data.</text>
</comment>
<keyword evidence="3" id="KW-1185">Reference proteome</keyword>
<proteinExistence type="predicted"/>
<feature type="compositionally biased region" description="Low complexity" evidence="1">
    <location>
        <begin position="20"/>
        <end position="29"/>
    </location>
</feature>
<protein>
    <submittedName>
        <fullName evidence="2">Uncharacterized protein</fullName>
    </submittedName>
</protein>
<dbReference type="AlphaFoldDB" id="A0A0M0JRG3"/>
<dbReference type="EMBL" id="JWZX01002451">
    <property type="protein sequence ID" value="KOO29191.1"/>
    <property type="molecule type" value="Genomic_DNA"/>
</dbReference>
<feature type="region of interest" description="Disordered" evidence="1">
    <location>
        <begin position="41"/>
        <end position="73"/>
    </location>
</feature>
<reference evidence="3" key="1">
    <citation type="journal article" date="2015" name="PLoS Genet.">
        <title>Genome Sequence and Transcriptome Analyses of Chrysochromulina tobin: Metabolic Tools for Enhanced Algal Fitness in the Prominent Order Prymnesiales (Haptophyceae).</title>
        <authorList>
            <person name="Hovde B.T."/>
            <person name="Deodato C.R."/>
            <person name="Hunsperger H.M."/>
            <person name="Ryken S.A."/>
            <person name="Yost W."/>
            <person name="Jha R.K."/>
            <person name="Patterson J."/>
            <person name="Monnat R.J. Jr."/>
            <person name="Barlow S.B."/>
            <person name="Starkenburg S.R."/>
            <person name="Cattolico R.A."/>
        </authorList>
    </citation>
    <scope>NUCLEOTIDE SEQUENCE</scope>
    <source>
        <strain evidence="3">CCMP291</strain>
    </source>
</reference>
<organism evidence="2 3">
    <name type="scientific">Chrysochromulina tobinii</name>
    <dbReference type="NCBI Taxonomy" id="1460289"/>
    <lineage>
        <taxon>Eukaryota</taxon>
        <taxon>Haptista</taxon>
        <taxon>Haptophyta</taxon>
        <taxon>Prymnesiophyceae</taxon>
        <taxon>Prymnesiales</taxon>
        <taxon>Chrysochromulinaceae</taxon>
        <taxon>Chrysochromulina</taxon>
    </lineage>
</organism>
<dbReference type="Proteomes" id="UP000037460">
    <property type="component" value="Unassembled WGS sequence"/>
</dbReference>
<feature type="compositionally biased region" description="Polar residues" evidence="1">
    <location>
        <begin position="56"/>
        <end position="68"/>
    </location>
</feature>
<accession>A0A0M0JRG3</accession>
<evidence type="ECO:0000313" key="3">
    <source>
        <dbReference type="Proteomes" id="UP000037460"/>
    </source>
</evidence>
<gene>
    <name evidence="2" type="ORF">Ctob_010262</name>
</gene>